<evidence type="ECO:0000313" key="15">
    <source>
        <dbReference type="Proteomes" id="UP001524383"/>
    </source>
</evidence>
<keyword evidence="3" id="KW-0633">Potassium transport</keyword>
<feature type="transmembrane region" description="Helical" evidence="12">
    <location>
        <begin position="54"/>
        <end position="78"/>
    </location>
</feature>
<dbReference type="SUPFAM" id="SSF81324">
    <property type="entry name" value="Voltage-gated potassium channels"/>
    <property type="match status" value="1"/>
</dbReference>
<keyword evidence="11" id="KW-0407">Ion channel</keyword>
<gene>
    <name evidence="14" type="ORF">FTO68_02630</name>
</gene>
<keyword evidence="6" id="KW-0851">Voltage-gated channel</keyword>
<evidence type="ECO:0000256" key="5">
    <source>
        <dbReference type="ARBA" id="ARBA00022826"/>
    </source>
</evidence>
<evidence type="ECO:0000256" key="1">
    <source>
        <dbReference type="ARBA" id="ARBA00004141"/>
    </source>
</evidence>
<dbReference type="Pfam" id="PF00520">
    <property type="entry name" value="Ion_trans"/>
    <property type="match status" value="1"/>
</dbReference>
<dbReference type="PRINTS" id="PR00169">
    <property type="entry name" value="KCHANNEL"/>
</dbReference>
<organism evidence="14 15">
    <name type="scientific">Methanocalculus taiwanensis</name>
    <dbReference type="NCBI Taxonomy" id="106207"/>
    <lineage>
        <taxon>Archaea</taxon>
        <taxon>Methanobacteriati</taxon>
        <taxon>Methanobacteriota</taxon>
        <taxon>Stenosarchaea group</taxon>
        <taxon>Methanomicrobia</taxon>
        <taxon>Methanomicrobiales</taxon>
        <taxon>Methanocalculaceae</taxon>
        <taxon>Methanocalculus</taxon>
    </lineage>
</organism>
<protein>
    <submittedName>
        <fullName evidence="14">Ion transporter</fullName>
    </submittedName>
</protein>
<accession>A0ABD4TJC5</accession>
<evidence type="ECO:0000256" key="2">
    <source>
        <dbReference type="ARBA" id="ARBA00022448"/>
    </source>
</evidence>
<feature type="transmembrane region" description="Helical" evidence="12">
    <location>
        <begin position="222"/>
        <end position="245"/>
    </location>
</feature>
<dbReference type="InterPro" id="IPR027359">
    <property type="entry name" value="Volt_channel_dom_sf"/>
</dbReference>
<comment type="caution">
    <text evidence="14">The sequence shown here is derived from an EMBL/GenBank/DDBJ whole genome shotgun (WGS) entry which is preliminary data.</text>
</comment>
<dbReference type="GO" id="GO:0005267">
    <property type="term" value="F:potassium channel activity"/>
    <property type="evidence" value="ECO:0007669"/>
    <property type="project" value="UniProtKB-KW"/>
</dbReference>
<feature type="domain" description="Ion transport" evidence="13">
    <location>
        <begin position="25"/>
        <end position="248"/>
    </location>
</feature>
<dbReference type="Proteomes" id="UP001524383">
    <property type="component" value="Unassembled WGS sequence"/>
</dbReference>
<evidence type="ECO:0000256" key="8">
    <source>
        <dbReference type="ARBA" id="ARBA00022989"/>
    </source>
</evidence>
<dbReference type="InterPro" id="IPR005821">
    <property type="entry name" value="Ion_trans_dom"/>
</dbReference>
<keyword evidence="10 12" id="KW-0472">Membrane</keyword>
<proteinExistence type="predicted"/>
<dbReference type="GO" id="GO:0034702">
    <property type="term" value="C:monoatomic ion channel complex"/>
    <property type="evidence" value="ECO:0007669"/>
    <property type="project" value="UniProtKB-KW"/>
</dbReference>
<sequence>MSRKELKKKIWEIIEPSDTESRESYIFGIFITGVILLNITAMVLSSIWEIHTDYPIIWTILLLISASTLIIFILEYLLRLWTCTADPEYAKPIIGRLKWAKTPFALIDLLVILPYILLMFTSINLTGLVVLRVFRLFKLVRYSESINLIIRVIKAEKNTLFTTYLVLFIVLIAAATLMYEVEYPAQPEAFSSIPAAMWWGVITLTTTGYGDIVPITPLGKMLGTVIALIGIAIFALPAGILASGFSKALETEIRDDEVYLCPHCKEEIKGRDLWKK</sequence>
<evidence type="ECO:0000313" key="14">
    <source>
        <dbReference type="EMBL" id="MCQ1537884.1"/>
    </source>
</evidence>
<keyword evidence="9" id="KW-0406">Ion transport</keyword>
<dbReference type="AlphaFoldDB" id="A0ABD4TJC5"/>
<evidence type="ECO:0000256" key="3">
    <source>
        <dbReference type="ARBA" id="ARBA00022538"/>
    </source>
</evidence>
<dbReference type="PANTHER" id="PTHR11537:SF254">
    <property type="entry name" value="POTASSIUM VOLTAGE-GATED CHANNEL PROTEIN SHAB"/>
    <property type="match status" value="1"/>
</dbReference>
<feature type="transmembrane region" description="Helical" evidence="12">
    <location>
        <begin position="191"/>
        <end position="210"/>
    </location>
</feature>
<keyword evidence="4 12" id="KW-0812">Transmembrane</keyword>
<comment type="subcellular location">
    <subcellularLocation>
        <location evidence="1">Membrane</location>
        <topology evidence="1">Multi-pass membrane protein</topology>
    </subcellularLocation>
</comment>
<dbReference type="InterPro" id="IPR028325">
    <property type="entry name" value="VG_K_chnl"/>
</dbReference>
<feature type="transmembrane region" description="Helical" evidence="12">
    <location>
        <begin position="161"/>
        <end position="179"/>
    </location>
</feature>
<evidence type="ECO:0000256" key="9">
    <source>
        <dbReference type="ARBA" id="ARBA00023065"/>
    </source>
</evidence>
<dbReference type="EMBL" id="VOTZ01000004">
    <property type="protein sequence ID" value="MCQ1537884.1"/>
    <property type="molecule type" value="Genomic_DNA"/>
</dbReference>
<evidence type="ECO:0000256" key="7">
    <source>
        <dbReference type="ARBA" id="ARBA00022958"/>
    </source>
</evidence>
<keyword evidence="8 12" id="KW-1133">Transmembrane helix</keyword>
<dbReference type="Gene3D" id="1.20.120.350">
    <property type="entry name" value="Voltage-gated potassium channels. Chain C"/>
    <property type="match status" value="1"/>
</dbReference>
<dbReference type="Gene3D" id="1.10.287.70">
    <property type="match status" value="1"/>
</dbReference>
<dbReference type="RefSeq" id="WP_255331817.1">
    <property type="nucleotide sequence ID" value="NZ_VOTZ01000004.1"/>
</dbReference>
<evidence type="ECO:0000256" key="11">
    <source>
        <dbReference type="ARBA" id="ARBA00023303"/>
    </source>
</evidence>
<feature type="transmembrane region" description="Helical" evidence="12">
    <location>
        <begin position="25"/>
        <end position="48"/>
    </location>
</feature>
<evidence type="ECO:0000259" key="13">
    <source>
        <dbReference type="Pfam" id="PF00520"/>
    </source>
</evidence>
<keyword evidence="15" id="KW-1185">Reference proteome</keyword>
<keyword evidence="7" id="KW-0630">Potassium</keyword>
<evidence type="ECO:0000256" key="12">
    <source>
        <dbReference type="SAM" id="Phobius"/>
    </source>
</evidence>
<evidence type="ECO:0000256" key="10">
    <source>
        <dbReference type="ARBA" id="ARBA00023136"/>
    </source>
</evidence>
<name>A0ABD4TJC5_9EURY</name>
<evidence type="ECO:0000256" key="6">
    <source>
        <dbReference type="ARBA" id="ARBA00022882"/>
    </source>
</evidence>
<dbReference type="PANTHER" id="PTHR11537">
    <property type="entry name" value="VOLTAGE-GATED POTASSIUM CHANNEL"/>
    <property type="match status" value="1"/>
</dbReference>
<keyword evidence="5" id="KW-0631">Potassium channel</keyword>
<keyword evidence="2" id="KW-0813">Transport</keyword>
<evidence type="ECO:0000256" key="4">
    <source>
        <dbReference type="ARBA" id="ARBA00022692"/>
    </source>
</evidence>
<reference evidence="14 15" key="1">
    <citation type="submission" date="2019-08" db="EMBL/GenBank/DDBJ databases">
        <authorList>
            <person name="Chen S.-C."/>
            <person name="Lai M.-C."/>
            <person name="You Y.-T."/>
        </authorList>
    </citation>
    <scope>NUCLEOTIDE SEQUENCE [LARGE SCALE GENOMIC DNA]</scope>
    <source>
        <strain evidence="14 15">P2F9704a</strain>
    </source>
</reference>